<comment type="caution">
    <text evidence="2">The sequence shown here is derived from an EMBL/GenBank/DDBJ whole genome shotgun (WGS) entry which is preliminary data.</text>
</comment>
<proteinExistence type="predicted"/>
<sequence length="122" mass="13769">MTPAADTGFYSFIDYTVDGPQTQRELIEAFAEIQEQRVRSHPGYRSARFFASTDGTRVYNVVSWASEADYLRFDETDDREQRQAAIQRALDGLSGHAEPRMTGAPRYRLLREVGPLPPAGAR</sequence>
<reference evidence="3" key="1">
    <citation type="submission" date="2023-07" db="EMBL/GenBank/DDBJ databases">
        <title>Conexibacter stalactiti sp. nov., isolated from stalactites in a lava cave and emended description of the genus Conexibacter.</title>
        <authorList>
            <person name="Lee S.D."/>
        </authorList>
    </citation>
    <scope>NUCLEOTIDE SEQUENCE [LARGE SCALE GENOMIC DNA]</scope>
    <source>
        <strain evidence="3">KCTC 39840</strain>
    </source>
</reference>
<dbReference type="RefSeq" id="WP_318596095.1">
    <property type="nucleotide sequence ID" value="NZ_JAWSTH010000009.1"/>
</dbReference>
<dbReference type="Proteomes" id="UP001284601">
    <property type="component" value="Unassembled WGS sequence"/>
</dbReference>
<name>A0ABU4HKJ0_9ACTN</name>
<organism evidence="2 3">
    <name type="scientific">Conexibacter stalactiti</name>
    <dbReference type="NCBI Taxonomy" id="1940611"/>
    <lineage>
        <taxon>Bacteria</taxon>
        <taxon>Bacillati</taxon>
        <taxon>Actinomycetota</taxon>
        <taxon>Thermoleophilia</taxon>
        <taxon>Solirubrobacterales</taxon>
        <taxon>Conexibacteraceae</taxon>
        <taxon>Conexibacter</taxon>
    </lineage>
</organism>
<feature type="domain" description="ABM" evidence="1">
    <location>
        <begin position="22"/>
        <end position="78"/>
    </location>
</feature>
<dbReference type="GO" id="GO:0004497">
    <property type="term" value="F:monooxygenase activity"/>
    <property type="evidence" value="ECO:0007669"/>
    <property type="project" value="UniProtKB-KW"/>
</dbReference>
<accession>A0ABU4HKJ0</accession>
<keyword evidence="3" id="KW-1185">Reference proteome</keyword>
<dbReference type="Gene3D" id="3.30.70.100">
    <property type="match status" value="1"/>
</dbReference>
<evidence type="ECO:0000313" key="2">
    <source>
        <dbReference type="EMBL" id="MDW5593836.1"/>
    </source>
</evidence>
<dbReference type="InterPro" id="IPR007138">
    <property type="entry name" value="ABM_dom"/>
</dbReference>
<keyword evidence="2" id="KW-0560">Oxidoreductase</keyword>
<dbReference type="EMBL" id="JAWSTH010000009">
    <property type="protein sequence ID" value="MDW5593836.1"/>
    <property type="molecule type" value="Genomic_DNA"/>
</dbReference>
<dbReference type="SUPFAM" id="SSF54909">
    <property type="entry name" value="Dimeric alpha+beta barrel"/>
    <property type="match status" value="1"/>
</dbReference>
<dbReference type="InterPro" id="IPR011008">
    <property type="entry name" value="Dimeric_a/b-barrel"/>
</dbReference>
<keyword evidence="2" id="KW-0503">Monooxygenase</keyword>
<dbReference type="Pfam" id="PF03992">
    <property type="entry name" value="ABM"/>
    <property type="match status" value="1"/>
</dbReference>
<evidence type="ECO:0000259" key="1">
    <source>
        <dbReference type="Pfam" id="PF03992"/>
    </source>
</evidence>
<reference evidence="2 3" key="2">
    <citation type="submission" date="2023-10" db="EMBL/GenBank/DDBJ databases">
        <authorList>
            <person name="Han X.F."/>
        </authorList>
    </citation>
    <scope>NUCLEOTIDE SEQUENCE [LARGE SCALE GENOMIC DNA]</scope>
    <source>
        <strain evidence="2 3">KCTC 39840</strain>
    </source>
</reference>
<evidence type="ECO:0000313" key="3">
    <source>
        <dbReference type="Proteomes" id="UP001284601"/>
    </source>
</evidence>
<protein>
    <submittedName>
        <fullName evidence="2">Antibiotic biosynthesis monooxygenase</fullName>
    </submittedName>
</protein>
<gene>
    <name evidence="2" type="ORF">R7226_05795</name>
</gene>